<keyword evidence="5" id="KW-1133">Transmembrane helix</keyword>
<dbReference type="EMBL" id="JBHUDE010000046">
    <property type="protein sequence ID" value="MFD1608071.1"/>
    <property type="molecule type" value="Genomic_DNA"/>
</dbReference>
<comment type="subcellular location">
    <subcellularLocation>
        <location evidence="4">Cell membrane</location>
    </subcellularLocation>
    <subcellularLocation>
        <location evidence="1">Membrane</location>
        <topology evidence="1">Multi-pass membrane protein</topology>
    </subcellularLocation>
</comment>
<keyword evidence="7" id="KW-1185">Reference proteome</keyword>
<gene>
    <name evidence="6" type="ORF">ACFSBH_10435</name>
</gene>
<evidence type="ECO:0000256" key="5">
    <source>
        <dbReference type="SAM" id="Phobius"/>
    </source>
</evidence>
<evidence type="ECO:0000256" key="3">
    <source>
        <dbReference type="ARBA" id="ARBA00023136"/>
    </source>
</evidence>
<feature type="transmembrane region" description="Helical" evidence="5">
    <location>
        <begin position="249"/>
        <end position="270"/>
    </location>
</feature>
<keyword evidence="3 4" id="KW-0472">Membrane</keyword>
<protein>
    <submittedName>
        <fullName evidence="6">Spore germination protein</fullName>
    </submittedName>
</protein>
<comment type="caution">
    <text evidence="6">The sequence shown here is derived from an EMBL/GenBank/DDBJ whole genome shotgun (WGS) entry which is preliminary data.</text>
</comment>
<feature type="transmembrane region" description="Helical" evidence="5">
    <location>
        <begin position="415"/>
        <end position="439"/>
    </location>
</feature>
<evidence type="ECO:0000313" key="6">
    <source>
        <dbReference type="EMBL" id="MFD1608071.1"/>
    </source>
</evidence>
<accession>A0ABW4HRU8</accession>
<dbReference type="PANTHER" id="PTHR22550">
    <property type="entry name" value="SPORE GERMINATION PROTEIN"/>
    <property type="match status" value="1"/>
</dbReference>
<name>A0ABW4HRU8_9BACI</name>
<dbReference type="RefSeq" id="WP_251512124.1">
    <property type="nucleotide sequence ID" value="NZ_JAMBON010000004.1"/>
</dbReference>
<evidence type="ECO:0000256" key="1">
    <source>
        <dbReference type="ARBA" id="ARBA00004141"/>
    </source>
</evidence>
<keyword evidence="5" id="KW-0812">Transmembrane</keyword>
<sequence>MRPAKKNNGKSALPMSVDQLKNKVESLVINSQDLNYTTYQQNEKQIAVFYIPFLIDHTKLEESLLNPLLSMESDWSTDTILSGIPLASGKTTTKLEDTVNGLNKGEVFLYLEQDKQLITYKLSKSEKRALERAETEAIVIGPQLAFTESMQSNLNVISWRLNTPDLAREKIMVGERNPKEARIIYLKSVANETDVNTMRQRLNDLKVDMIEDIHMLKQYILDNSTSVFPQYVATELVDRATYAVKEGKIIVLVEGSPLAMVAPSTFFSFFESTEDRYFHWNLSSFILSLRFLAAFVTLMLTPMYVAATTFHYELIPSQLLMSIGQSRAAVPFPPILEVIIIELVIELLREAGARLPTKVGQTIGIVGGVVVGTAAVQAGITSNILIILVTLSALASFSTPNYVMGNTLRFVRFPLIIFASMYGIIGIMFGICLLVIHLVRLESLGRPYLTPLYPLRLADFNKVFFRLPEQKQGRRFLSYRLKDKHTYGKNKATVKKDNEK</sequence>
<reference evidence="7" key="1">
    <citation type="journal article" date="2019" name="Int. J. Syst. Evol. Microbiol.">
        <title>The Global Catalogue of Microorganisms (GCM) 10K type strain sequencing project: providing services to taxonomists for standard genome sequencing and annotation.</title>
        <authorList>
            <consortium name="The Broad Institute Genomics Platform"/>
            <consortium name="The Broad Institute Genome Sequencing Center for Infectious Disease"/>
            <person name="Wu L."/>
            <person name="Ma J."/>
        </authorList>
    </citation>
    <scope>NUCLEOTIDE SEQUENCE [LARGE SCALE GENOMIC DNA]</scope>
    <source>
        <strain evidence="7">CGMCC 1.12376</strain>
    </source>
</reference>
<feature type="transmembrane region" description="Helical" evidence="5">
    <location>
        <begin position="282"/>
        <end position="307"/>
    </location>
</feature>
<comment type="similarity">
    <text evidence="2 4">Belongs to the GerABKA family.</text>
</comment>
<feature type="transmembrane region" description="Helical" evidence="5">
    <location>
        <begin position="383"/>
        <end position="403"/>
    </location>
</feature>
<evidence type="ECO:0000313" key="7">
    <source>
        <dbReference type="Proteomes" id="UP001597221"/>
    </source>
</evidence>
<dbReference type="PANTHER" id="PTHR22550:SF5">
    <property type="entry name" value="LEUCINE ZIPPER PROTEIN 4"/>
    <property type="match status" value="1"/>
</dbReference>
<dbReference type="InterPro" id="IPR050768">
    <property type="entry name" value="UPF0353/GerABKA_families"/>
</dbReference>
<dbReference type="InterPro" id="IPR004995">
    <property type="entry name" value="Spore_Ger"/>
</dbReference>
<organism evidence="6 7">
    <name type="scientific">Oceanobacillus luteolus</name>
    <dbReference type="NCBI Taxonomy" id="1274358"/>
    <lineage>
        <taxon>Bacteria</taxon>
        <taxon>Bacillati</taxon>
        <taxon>Bacillota</taxon>
        <taxon>Bacilli</taxon>
        <taxon>Bacillales</taxon>
        <taxon>Bacillaceae</taxon>
        <taxon>Oceanobacillus</taxon>
    </lineage>
</organism>
<evidence type="ECO:0000256" key="4">
    <source>
        <dbReference type="PIRNR" id="PIRNR005690"/>
    </source>
</evidence>
<evidence type="ECO:0000256" key="2">
    <source>
        <dbReference type="ARBA" id="ARBA00005278"/>
    </source>
</evidence>
<dbReference type="Pfam" id="PF03323">
    <property type="entry name" value="GerA"/>
    <property type="match status" value="1"/>
</dbReference>
<proteinExistence type="inferred from homology"/>
<dbReference type="Proteomes" id="UP001597221">
    <property type="component" value="Unassembled WGS sequence"/>
</dbReference>
<dbReference type="PIRSF" id="PIRSF005690">
    <property type="entry name" value="GerBA"/>
    <property type="match status" value="1"/>
</dbReference>